<proteinExistence type="predicted"/>
<evidence type="ECO:0000313" key="2">
    <source>
        <dbReference type="Proteomes" id="UP000799441"/>
    </source>
</evidence>
<dbReference type="Gene3D" id="3.30.110.170">
    <property type="entry name" value="Protein of unknown function (DUF541), domain 1"/>
    <property type="match status" value="1"/>
</dbReference>
<reference evidence="1" key="1">
    <citation type="journal article" date="2020" name="Stud. Mycol.">
        <title>101 Dothideomycetes genomes: a test case for predicting lifestyles and emergence of pathogens.</title>
        <authorList>
            <person name="Haridas S."/>
            <person name="Albert R."/>
            <person name="Binder M."/>
            <person name="Bloem J."/>
            <person name="Labutti K."/>
            <person name="Salamov A."/>
            <person name="Andreopoulos B."/>
            <person name="Baker S."/>
            <person name="Barry K."/>
            <person name="Bills G."/>
            <person name="Bluhm B."/>
            <person name="Cannon C."/>
            <person name="Castanera R."/>
            <person name="Culley D."/>
            <person name="Daum C."/>
            <person name="Ezra D."/>
            <person name="Gonzalez J."/>
            <person name="Henrissat B."/>
            <person name="Kuo A."/>
            <person name="Liang C."/>
            <person name="Lipzen A."/>
            <person name="Lutzoni F."/>
            <person name="Magnuson J."/>
            <person name="Mondo S."/>
            <person name="Nolan M."/>
            <person name="Ohm R."/>
            <person name="Pangilinan J."/>
            <person name="Park H.-J."/>
            <person name="Ramirez L."/>
            <person name="Alfaro M."/>
            <person name="Sun H."/>
            <person name="Tritt A."/>
            <person name="Yoshinaga Y."/>
            <person name="Zwiers L.-H."/>
            <person name="Turgeon B."/>
            <person name="Goodwin S."/>
            <person name="Spatafora J."/>
            <person name="Crous P."/>
            <person name="Grigoriev I."/>
        </authorList>
    </citation>
    <scope>NUCLEOTIDE SEQUENCE</scope>
    <source>
        <strain evidence="1">CBS 116435</strain>
    </source>
</reference>
<organism evidence="1 2">
    <name type="scientific">Polychaeton citri CBS 116435</name>
    <dbReference type="NCBI Taxonomy" id="1314669"/>
    <lineage>
        <taxon>Eukaryota</taxon>
        <taxon>Fungi</taxon>
        <taxon>Dikarya</taxon>
        <taxon>Ascomycota</taxon>
        <taxon>Pezizomycotina</taxon>
        <taxon>Dothideomycetes</taxon>
        <taxon>Dothideomycetidae</taxon>
        <taxon>Capnodiales</taxon>
        <taxon>Capnodiaceae</taxon>
        <taxon>Polychaeton</taxon>
    </lineage>
</organism>
<evidence type="ECO:0008006" key="3">
    <source>
        <dbReference type="Google" id="ProtNLM"/>
    </source>
</evidence>
<dbReference type="Proteomes" id="UP000799441">
    <property type="component" value="Unassembled WGS sequence"/>
</dbReference>
<protein>
    <recommendedName>
        <fullName evidence="3">SIMPL domain-containing protein</fullName>
    </recommendedName>
</protein>
<dbReference type="EMBL" id="MU003808">
    <property type="protein sequence ID" value="KAF2719668.1"/>
    <property type="molecule type" value="Genomic_DNA"/>
</dbReference>
<dbReference type="InterPro" id="IPR007497">
    <property type="entry name" value="SIMPL/DUF541"/>
</dbReference>
<name>A0A9P4UNC8_9PEZI</name>
<evidence type="ECO:0000313" key="1">
    <source>
        <dbReference type="EMBL" id="KAF2719668.1"/>
    </source>
</evidence>
<dbReference type="Pfam" id="PF04402">
    <property type="entry name" value="SIMPL"/>
    <property type="match status" value="1"/>
</dbReference>
<dbReference type="AlphaFoldDB" id="A0A9P4UNC8"/>
<sequence>MASSVQATPLKLTVVGKSSFPHIAERACLTIVIADTGTDRAAVSSVVLETAANVDSLLEPLRQAPPESASGSGPSLAPISYSRKASLTTSWQDPYQADMDGPTPAREYSSRMEYDIRFRTFTAATLGKFTTALSTFPHAKLERIDWRLTPSTEKAHCSLLRREAAADAMLKARDYCSALGSGVNLRAVQVDDVESSNAPSWGVRGGGGRSYQTARMATPRNAGGEVGPEMEYQPKLIVMEMEVTIVFHADTAPLPELAAVPPTLSEERALHDDM</sequence>
<comment type="caution">
    <text evidence="1">The sequence shown here is derived from an EMBL/GenBank/DDBJ whole genome shotgun (WGS) entry which is preliminary data.</text>
</comment>
<gene>
    <name evidence="1" type="ORF">K431DRAFT_286471</name>
</gene>
<keyword evidence="2" id="KW-1185">Reference proteome</keyword>
<accession>A0A9P4UNC8</accession>
<dbReference type="OrthoDB" id="3335918at2759"/>